<dbReference type="Proteomes" id="UP001319180">
    <property type="component" value="Unassembled WGS sequence"/>
</dbReference>
<protein>
    <submittedName>
        <fullName evidence="1">Uncharacterized protein</fullName>
    </submittedName>
</protein>
<accession>A0AAP2GM50</accession>
<dbReference type="AlphaFoldDB" id="A0AAP2GM50"/>
<dbReference type="RefSeq" id="WP_254094805.1">
    <property type="nucleotide sequence ID" value="NZ_JAHESC010000117.1"/>
</dbReference>
<dbReference type="EMBL" id="JAHESC010000117">
    <property type="protein sequence ID" value="MBT1690893.1"/>
    <property type="molecule type" value="Genomic_DNA"/>
</dbReference>
<evidence type="ECO:0000313" key="2">
    <source>
        <dbReference type="Proteomes" id="UP001319180"/>
    </source>
</evidence>
<gene>
    <name evidence="1" type="ORF">KK078_30315</name>
</gene>
<feature type="non-terminal residue" evidence="1">
    <location>
        <position position="109"/>
    </location>
</feature>
<sequence>LFNMYSYLMLSSQGIRMGAGVKFELKKKFGPIGVEVGAYIDMMGRVNFKPVQLGGGLYIGGYARLKIFRFKFGLSVDAGLAAEAPKPFLISGFLKLCIRVLRKNRCVKI</sequence>
<evidence type="ECO:0000313" key="1">
    <source>
        <dbReference type="EMBL" id="MBT1690893.1"/>
    </source>
</evidence>
<organism evidence="1 2">
    <name type="scientific">Dawidia soli</name>
    <dbReference type="NCBI Taxonomy" id="2782352"/>
    <lineage>
        <taxon>Bacteria</taxon>
        <taxon>Pseudomonadati</taxon>
        <taxon>Bacteroidota</taxon>
        <taxon>Cytophagia</taxon>
        <taxon>Cytophagales</taxon>
        <taxon>Chryseotaleaceae</taxon>
        <taxon>Dawidia</taxon>
    </lineage>
</organism>
<name>A0AAP2GM50_9BACT</name>
<keyword evidence="2" id="KW-1185">Reference proteome</keyword>
<reference evidence="1 2" key="1">
    <citation type="submission" date="2021-05" db="EMBL/GenBank/DDBJ databases">
        <title>A Polyphasic approach of four new species of the genus Ohtaekwangia: Ohtaekwangia histidinii sp. nov., Ohtaekwangia cretensis sp. nov., Ohtaekwangia indiensis sp. nov., Ohtaekwangia reichenbachii sp. nov. from diverse environment.</title>
        <authorList>
            <person name="Octaviana S."/>
        </authorList>
    </citation>
    <scope>NUCLEOTIDE SEQUENCE [LARGE SCALE GENOMIC DNA]</scope>
    <source>
        <strain evidence="1 2">PWU37</strain>
    </source>
</reference>
<feature type="non-terminal residue" evidence="1">
    <location>
        <position position="1"/>
    </location>
</feature>
<comment type="caution">
    <text evidence="1">The sequence shown here is derived from an EMBL/GenBank/DDBJ whole genome shotgun (WGS) entry which is preliminary data.</text>
</comment>
<proteinExistence type="predicted"/>